<protein>
    <submittedName>
        <fullName evidence="12">TonB-dependent receptor</fullName>
    </submittedName>
</protein>
<dbReference type="Gene3D" id="2.170.130.10">
    <property type="entry name" value="TonB-dependent receptor, plug domain"/>
    <property type="match status" value="1"/>
</dbReference>
<feature type="domain" description="TonB-dependent receptor plug" evidence="10">
    <location>
        <begin position="54"/>
        <end position="160"/>
    </location>
</feature>
<comment type="similarity">
    <text evidence="8">Belongs to the TonB-dependent receptor family.</text>
</comment>
<dbReference type="RefSeq" id="WP_199600780.1">
    <property type="nucleotide sequence ID" value="NZ_JAEHJZ010000034.1"/>
</dbReference>
<sequence>MNNKTKVFGVLAFGMSICSVAQQFPIAIGTDSTKVEQLDEVVISDSKFNLKRENSGKVITKITQKELQHLQGKSIAEIINTTAGIEINGTKSSAGQNLSYYVRGGRNRQVLVLIDGIAVTDASQIANDYDLRLLNADQVESIEILKGASSTLYGSGAATAVINIELKKASKNAASANFRSVLGSNQSSNENDYSIEDFRNSVSVNGTLGQFNYLGSFGHQFTDGLSAISTGTESDPYNAINGNLKLGYEFSESFKLNTYASFDKFKADFDDGFSGIDTDDMSKTNQYRLGLSPEFSYNNGSITLNAAYNNIEREIFSSFPAQFNAQSFIGDLFNRYNFNDQFYTVLGVNAQENQMESFTIPFGSTDFEQSIDPKEASFTIIDPYVNMVYLSDFGLNVNIGARLNNHSEYGSHMVYSINPSFKKDVGFGYIKGMTSYSTAYITPSLYQLIEPLYGNAELDPEENTTIEIGAEFHIKDKATFSAIYFTRDEKNFIDFVDLGGFVYQYQNQPTEFTASGIEMTAKYQFSKSLSIGTNATYTKVEEDLNLRIPELKVNANLNFQVCEATFMSITYQYNDDRRDSVFNSDTFMNDDMTLKSYSLFDFYISHKIVKNKMTLFANVTNIFNADYEELYGYSTRGRNINIGFSLNL</sequence>
<dbReference type="GO" id="GO:0009279">
    <property type="term" value="C:cell outer membrane"/>
    <property type="evidence" value="ECO:0007669"/>
    <property type="project" value="UniProtKB-SubCell"/>
</dbReference>
<comment type="subcellular location">
    <subcellularLocation>
        <location evidence="1 8">Cell outer membrane</location>
        <topology evidence="1 8">Multi-pass membrane protein</topology>
    </subcellularLocation>
</comment>
<evidence type="ECO:0000256" key="9">
    <source>
        <dbReference type="SAM" id="SignalP"/>
    </source>
</evidence>
<feature type="domain" description="Outer membrane protein beta-barrel" evidence="11">
    <location>
        <begin position="453"/>
        <end position="629"/>
    </location>
</feature>
<comment type="caution">
    <text evidence="12">The sequence shown here is derived from an EMBL/GenBank/DDBJ whole genome shotgun (WGS) entry which is preliminary data.</text>
</comment>
<keyword evidence="7 8" id="KW-0998">Cell outer membrane</keyword>
<evidence type="ECO:0000313" key="13">
    <source>
        <dbReference type="Proteomes" id="UP000662373"/>
    </source>
</evidence>
<evidence type="ECO:0000256" key="3">
    <source>
        <dbReference type="ARBA" id="ARBA00022452"/>
    </source>
</evidence>
<evidence type="ECO:0000256" key="8">
    <source>
        <dbReference type="PROSITE-ProRule" id="PRU01360"/>
    </source>
</evidence>
<evidence type="ECO:0000256" key="1">
    <source>
        <dbReference type="ARBA" id="ARBA00004571"/>
    </source>
</evidence>
<dbReference type="Proteomes" id="UP000662373">
    <property type="component" value="Unassembled WGS sequence"/>
</dbReference>
<dbReference type="Gene3D" id="2.40.170.20">
    <property type="entry name" value="TonB-dependent receptor, beta-barrel domain"/>
    <property type="match status" value="1"/>
</dbReference>
<name>A0A934NIZ0_9FLAO</name>
<dbReference type="CDD" id="cd01347">
    <property type="entry name" value="ligand_gated_channel"/>
    <property type="match status" value="1"/>
</dbReference>
<keyword evidence="13" id="KW-1185">Reference proteome</keyword>
<keyword evidence="5 9" id="KW-0732">Signal</keyword>
<evidence type="ECO:0000256" key="7">
    <source>
        <dbReference type="ARBA" id="ARBA00023237"/>
    </source>
</evidence>
<dbReference type="GO" id="GO:0015344">
    <property type="term" value="F:siderophore uptake transmembrane transporter activity"/>
    <property type="evidence" value="ECO:0007669"/>
    <property type="project" value="TreeGrafter"/>
</dbReference>
<dbReference type="EMBL" id="JAEHJZ010000034">
    <property type="protein sequence ID" value="MBJ7881788.1"/>
    <property type="molecule type" value="Genomic_DNA"/>
</dbReference>
<evidence type="ECO:0000256" key="5">
    <source>
        <dbReference type="ARBA" id="ARBA00022729"/>
    </source>
</evidence>
<dbReference type="PANTHER" id="PTHR30069">
    <property type="entry name" value="TONB-DEPENDENT OUTER MEMBRANE RECEPTOR"/>
    <property type="match status" value="1"/>
</dbReference>
<dbReference type="PROSITE" id="PS52016">
    <property type="entry name" value="TONB_DEPENDENT_REC_3"/>
    <property type="match status" value="1"/>
</dbReference>
<dbReference type="InterPro" id="IPR041700">
    <property type="entry name" value="OMP_b-brl_3"/>
</dbReference>
<keyword evidence="2 8" id="KW-0813">Transport</keyword>
<dbReference type="GO" id="GO:0044718">
    <property type="term" value="P:siderophore transmembrane transport"/>
    <property type="evidence" value="ECO:0007669"/>
    <property type="project" value="TreeGrafter"/>
</dbReference>
<gene>
    <name evidence="12" type="ORF">JEM65_14210</name>
</gene>
<evidence type="ECO:0000259" key="10">
    <source>
        <dbReference type="Pfam" id="PF07715"/>
    </source>
</evidence>
<dbReference type="SUPFAM" id="SSF56935">
    <property type="entry name" value="Porins"/>
    <property type="match status" value="1"/>
</dbReference>
<evidence type="ECO:0000259" key="11">
    <source>
        <dbReference type="Pfam" id="PF14905"/>
    </source>
</evidence>
<dbReference type="InterPro" id="IPR036942">
    <property type="entry name" value="Beta-barrel_TonB_sf"/>
</dbReference>
<keyword evidence="12" id="KW-0675">Receptor</keyword>
<organism evidence="12 13">
    <name type="scientific">Gelidibacter salicanalis</name>
    <dbReference type="NCBI Taxonomy" id="291193"/>
    <lineage>
        <taxon>Bacteria</taxon>
        <taxon>Pseudomonadati</taxon>
        <taxon>Bacteroidota</taxon>
        <taxon>Flavobacteriia</taxon>
        <taxon>Flavobacteriales</taxon>
        <taxon>Flavobacteriaceae</taxon>
        <taxon>Gelidibacter</taxon>
    </lineage>
</organism>
<dbReference type="PANTHER" id="PTHR30069:SF29">
    <property type="entry name" value="HEMOGLOBIN AND HEMOGLOBIN-HAPTOGLOBIN-BINDING PROTEIN 1-RELATED"/>
    <property type="match status" value="1"/>
</dbReference>
<keyword evidence="4 8" id="KW-0812">Transmembrane</keyword>
<dbReference type="Pfam" id="PF14905">
    <property type="entry name" value="OMP_b-brl_3"/>
    <property type="match status" value="1"/>
</dbReference>
<dbReference type="AlphaFoldDB" id="A0A934NIZ0"/>
<keyword evidence="3 8" id="KW-1134">Transmembrane beta strand</keyword>
<dbReference type="InterPro" id="IPR037066">
    <property type="entry name" value="Plug_dom_sf"/>
</dbReference>
<evidence type="ECO:0000256" key="2">
    <source>
        <dbReference type="ARBA" id="ARBA00022448"/>
    </source>
</evidence>
<feature type="chain" id="PRO_5037689922" evidence="9">
    <location>
        <begin position="22"/>
        <end position="648"/>
    </location>
</feature>
<accession>A0A934NIZ0</accession>
<dbReference type="InterPro" id="IPR012910">
    <property type="entry name" value="Plug_dom"/>
</dbReference>
<dbReference type="Pfam" id="PF07715">
    <property type="entry name" value="Plug"/>
    <property type="match status" value="1"/>
</dbReference>
<feature type="signal peptide" evidence="9">
    <location>
        <begin position="1"/>
        <end position="21"/>
    </location>
</feature>
<dbReference type="InterPro" id="IPR039426">
    <property type="entry name" value="TonB-dep_rcpt-like"/>
</dbReference>
<evidence type="ECO:0000313" key="12">
    <source>
        <dbReference type="EMBL" id="MBJ7881788.1"/>
    </source>
</evidence>
<reference evidence="12 13" key="1">
    <citation type="submission" date="2020-09" db="EMBL/GenBank/DDBJ databases">
        <title>Draft genome of Gelidibacter salicanalis PAMC21136.</title>
        <authorList>
            <person name="Park H."/>
        </authorList>
    </citation>
    <scope>NUCLEOTIDE SEQUENCE [LARGE SCALE GENOMIC DNA]</scope>
    <source>
        <strain evidence="12 13">PAMC21136</strain>
    </source>
</reference>
<keyword evidence="6 8" id="KW-0472">Membrane</keyword>
<evidence type="ECO:0000256" key="4">
    <source>
        <dbReference type="ARBA" id="ARBA00022692"/>
    </source>
</evidence>
<proteinExistence type="inferred from homology"/>
<evidence type="ECO:0000256" key="6">
    <source>
        <dbReference type="ARBA" id="ARBA00023136"/>
    </source>
</evidence>